<organism evidence="1 2">
    <name type="scientific">Acaulospora colombiana</name>
    <dbReference type="NCBI Taxonomy" id="27376"/>
    <lineage>
        <taxon>Eukaryota</taxon>
        <taxon>Fungi</taxon>
        <taxon>Fungi incertae sedis</taxon>
        <taxon>Mucoromycota</taxon>
        <taxon>Glomeromycotina</taxon>
        <taxon>Glomeromycetes</taxon>
        <taxon>Diversisporales</taxon>
        <taxon>Acaulosporaceae</taxon>
        <taxon>Acaulospora</taxon>
    </lineage>
</organism>
<accession>A0ACA9P769</accession>
<reference evidence="1" key="1">
    <citation type="submission" date="2021-06" db="EMBL/GenBank/DDBJ databases">
        <authorList>
            <person name="Kallberg Y."/>
            <person name="Tangrot J."/>
            <person name="Rosling A."/>
        </authorList>
    </citation>
    <scope>NUCLEOTIDE SEQUENCE</scope>
    <source>
        <strain evidence="1">CL356</strain>
    </source>
</reference>
<dbReference type="EMBL" id="CAJVPT010030820">
    <property type="protein sequence ID" value="CAG8695603.1"/>
    <property type="molecule type" value="Genomic_DNA"/>
</dbReference>
<proteinExistence type="predicted"/>
<sequence>RNTSDTSTVRQSDHSSSSNQFPYGVPGPSTFNMNSQNSNMQYGESGSNMVSSNKKTLSSSSITRTELELCSINMRGEAGSPIVNAIESIFKPAGKGNESKQPSFFMYPGRKMISQIKNAKKGDSSEQNFENNEGVVHKRKRAVH</sequence>
<dbReference type="Proteomes" id="UP000789525">
    <property type="component" value="Unassembled WGS sequence"/>
</dbReference>
<protein>
    <submittedName>
        <fullName evidence="1">7804_t:CDS:1</fullName>
    </submittedName>
</protein>
<evidence type="ECO:0000313" key="1">
    <source>
        <dbReference type="EMBL" id="CAG8695603.1"/>
    </source>
</evidence>
<name>A0ACA9P769_9GLOM</name>
<keyword evidence="2" id="KW-1185">Reference proteome</keyword>
<feature type="non-terminal residue" evidence="1">
    <location>
        <position position="1"/>
    </location>
</feature>
<comment type="caution">
    <text evidence="1">The sequence shown here is derived from an EMBL/GenBank/DDBJ whole genome shotgun (WGS) entry which is preliminary data.</text>
</comment>
<gene>
    <name evidence="1" type="ORF">ACOLOM_LOCUS10014</name>
</gene>
<evidence type="ECO:0000313" key="2">
    <source>
        <dbReference type="Proteomes" id="UP000789525"/>
    </source>
</evidence>